<organism evidence="2 3">
    <name type="scientific">Aquicella siphonis</name>
    <dbReference type="NCBI Taxonomy" id="254247"/>
    <lineage>
        <taxon>Bacteria</taxon>
        <taxon>Pseudomonadati</taxon>
        <taxon>Pseudomonadota</taxon>
        <taxon>Gammaproteobacteria</taxon>
        <taxon>Legionellales</taxon>
        <taxon>Coxiellaceae</taxon>
        <taxon>Aquicella</taxon>
    </lineage>
</organism>
<dbReference type="GO" id="GO:0004674">
    <property type="term" value="F:protein serine/threonine kinase activity"/>
    <property type="evidence" value="ECO:0007669"/>
    <property type="project" value="TreeGrafter"/>
</dbReference>
<dbReference type="KEGG" id="asip:AQUSIP_07880"/>
<keyword evidence="2" id="KW-0808">Transferase</keyword>
<dbReference type="GO" id="GO:0005524">
    <property type="term" value="F:ATP binding"/>
    <property type="evidence" value="ECO:0007669"/>
    <property type="project" value="InterPro"/>
</dbReference>
<dbReference type="Pfam" id="PF00069">
    <property type="entry name" value="Pkinase"/>
    <property type="match status" value="1"/>
</dbReference>
<dbReference type="OrthoDB" id="5633255at2"/>
<sequence length="431" mass="48555">MSFNRFDENNFNQFFFFHSFPAFERSKKRREKLTSRKSKSKQKLVYATKKNKKIKVKGEFSQAGLHGQTVVEKPDTIPPVITLDTSSATSSDASAHIPELIRDKTAIVDGRLVPLARVSEVTAMIDLVGELNRQMGTALSYFVSSLTGTGYDILTADGKYYAVFPQVIYAKSIESSSQEKSYLHIKLVQDIQSGEWHILKSYQVNDGSLIDNIRSEINLLIQAGQFVSSVDSLAYNQTLYVIKHYAPGYDLTRLLREEISFEEKLFASIKMTEAMLRLHHHCQLLHCDIKLDNVVYDRKSGIATLIDFDVSLSMEGSAMAVSDKLRGTFGYLAPELLRSENKYVFNEKTEVYAFGMTLAKWFGVEAFLSSASGLSEQTLFRPELSSQQSLVLPLIKAMVSDDPDERPTFEGVLRQLQALAPALEPRKSFMN</sequence>
<dbReference type="PROSITE" id="PS50011">
    <property type="entry name" value="PROTEIN_KINASE_DOM"/>
    <property type="match status" value="1"/>
</dbReference>
<dbReference type="EMBL" id="LR699119">
    <property type="protein sequence ID" value="VVC75498.1"/>
    <property type="molecule type" value="Genomic_DNA"/>
</dbReference>
<keyword evidence="3" id="KW-1185">Reference proteome</keyword>
<dbReference type="InterPro" id="IPR008271">
    <property type="entry name" value="Ser/Thr_kinase_AS"/>
</dbReference>
<keyword evidence="2" id="KW-0418">Kinase</keyword>
<proteinExistence type="predicted"/>
<dbReference type="PANTHER" id="PTHR44329">
    <property type="entry name" value="SERINE/THREONINE-PROTEIN KINASE TNNI3K-RELATED"/>
    <property type="match status" value="1"/>
</dbReference>
<gene>
    <name evidence="2" type="primary">stkP</name>
    <name evidence="2" type="ORF">AQUSIP_07880</name>
</gene>
<accession>A0A5E4PG62</accession>
<dbReference type="AlphaFoldDB" id="A0A5E4PG62"/>
<dbReference type="RefSeq" id="WP_148338799.1">
    <property type="nucleotide sequence ID" value="NZ_LR699119.1"/>
</dbReference>
<protein>
    <submittedName>
        <fullName evidence="2">Serine/threonine-protein kinase StkP</fullName>
    </submittedName>
</protein>
<dbReference type="SMART" id="SM00220">
    <property type="entry name" value="S_TKc"/>
    <property type="match status" value="1"/>
</dbReference>
<dbReference type="PROSITE" id="PS00108">
    <property type="entry name" value="PROTEIN_KINASE_ST"/>
    <property type="match status" value="1"/>
</dbReference>
<reference evidence="2 3" key="1">
    <citation type="submission" date="2019-08" db="EMBL/GenBank/DDBJ databases">
        <authorList>
            <person name="Guy L."/>
        </authorList>
    </citation>
    <scope>NUCLEOTIDE SEQUENCE [LARGE SCALE GENOMIC DNA]</scope>
    <source>
        <strain evidence="2 3">SGT-108</strain>
    </source>
</reference>
<dbReference type="InterPro" id="IPR011009">
    <property type="entry name" value="Kinase-like_dom_sf"/>
</dbReference>
<evidence type="ECO:0000313" key="2">
    <source>
        <dbReference type="EMBL" id="VVC75498.1"/>
    </source>
</evidence>
<dbReference type="SUPFAM" id="SSF56112">
    <property type="entry name" value="Protein kinase-like (PK-like)"/>
    <property type="match status" value="1"/>
</dbReference>
<dbReference type="InterPro" id="IPR051681">
    <property type="entry name" value="Ser/Thr_Kinases-Pseudokinases"/>
</dbReference>
<dbReference type="InterPro" id="IPR000719">
    <property type="entry name" value="Prot_kinase_dom"/>
</dbReference>
<feature type="domain" description="Protein kinase" evidence="1">
    <location>
        <begin position="153"/>
        <end position="423"/>
    </location>
</feature>
<dbReference type="Proteomes" id="UP000324194">
    <property type="component" value="Chromosome 1"/>
</dbReference>
<evidence type="ECO:0000313" key="3">
    <source>
        <dbReference type="Proteomes" id="UP000324194"/>
    </source>
</evidence>
<dbReference type="Gene3D" id="1.10.510.10">
    <property type="entry name" value="Transferase(Phosphotransferase) domain 1"/>
    <property type="match status" value="1"/>
</dbReference>
<name>A0A5E4PG62_9COXI</name>
<evidence type="ECO:0000259" key="1">
    <source>
        <dbReference type="PROSITE" id="PS50011"/>
    </source>
</evidence>